<protein>
    <recommendedName>
        <fullName evidence="3">Crinkler (CRN) family protein</fullName>
    </recommendedName>
</protein>
<evidence type="ECO:0008006" key="3">
    <source>
        <dbReference type="Google" id="ProtNLM"/>
    </source>
</evidence>
<evidence type="ECO:0000313" key="2">
    <source>
        <dbReference type="Proteomes" id="UP001259832"/>
    </source>
</evidence>
<reference evidence="1" key="1">
    <citation type="submission" date="2023-08" db="EMBL/GenBank/DDBJ databases">
        <title>Reference Genome Resource for the Citrus Pathogen Phytophthora citrophthora.</title>
        <authorList>
            <person name="Moller H."/>
            <person name="Coetzee B."/>
            <person name="Rose L.J."/>
            <person name="Van Niekerk J.M."/>
        </authorList>
    </citation>
    <scope>NUCLEOTIDE SEQUENCE</scope>
    <source>
        <strain evidence="1">STE-U-9442</strain>
    </source>
</reference>
<comment type="caution">
    <text evidence="1">The sequence shown here is derived from an EMBL/GenBank/DDBJ whole genome shotgun (WGS) entry which is preliminary data.</text>
</comment>
<dbReference type="AlphaFoldDB" id="A0AAD9G4H5"/>
<dbReference type="EMBL" id="JASMQC010000031">
    <property type="protein sequence ID" value="KAK1931924.1"/>
    <property type="molecule type" value="Genomic_DNA"/>
</dbReference>
<evidence type="ECO:0000313" key="1">
    <source>
        <dbReference type="EMBL" id="KAK1931924.1"/>
    </source>
</evidence>
<gene>
    <name evidence="1" type="ORF">P3T76_012424</name>
</gene>
<proteinExistence type="predicted"/>
<keyword evidence="2" id="KW-1185">Reference proteome</keyword>
<accession>A0AAD9G4H5</accession>
<sequence length="197" mass="22663">MPVCSGISGSDKTRMLEEGGTILKTLQLDPKHVFRVIVSYNNEFDLQSIENSIPIEASFSWRLLYRFFLDKNCSLSFADWLMSRLPSNSYQLSLDDAIAAIERKLRQTITHNQERLYLFLGIDEYEKVKHVRVPPRDPERPLQREIMDIIGNFLCSNVSKLVVLPMFAGNSPYYVSKQLPMTPLSLDQVVRAMESTK</sequence>
<organism evidence="1 2">
    <name type="scientific">Phytophthora citrophthora</name>
    <dbReference type="NCBI Taxonomy" id="4793"/>
    <lineage>
        <taxon>Eukaryota</taxon>
        <taxon>Sar</taxon>
        <taxon>Stramenopiles</taxon>
        <taxon>Oomycota</taxon>
        <taxon>Peronosporomycetes</taxon>
        <taxon>Peronosporales</taxon>
        <taxon>Peronosporaceae</taxon>
        <taxon>Phytophthora</taxon>
    </lineage>
</organism>
<dbReference type="Proteomes" id="UP001259832">
    <property type="component" value="Unassembled WGS sequence"/>
</dbReference>
<name>A0AAD9G4H5_9STRA</name>